<feature type="domain" description="Protein kinase" evidence="7">
    <location>
        <begin position="50"/>
        <end position="325"/>
    </location>
</feature>
<reference evidence="8 9" key="1">
    <citation type="journal article" date="2021" name="Sci. Rep.">
        <title>The distribution of antibiotic resistance genes in chicken gut microbiota commensals.</title>
        <authorList>
            <person name="Juricova H."/>
            <person name="Matiasovicova J."/>
            <person name="Kubasova T."/>
            <person name="Cejkova D."/>
            <person name="Rychlik I."/>
        </authorList>
    </citation>
    <scope>NUCLEOTIDE SEQUENCE [LARGE SCALE GENOMIC DNA]</scope>
    <source>
        <strain evidence="8 9">An411</strain>
    </source>
</reference>
<keyword evidence="3 8" id="KW-0418">Kinase</keyword>
<dbReference type="PROSITE" id="PS00109">
    <property type="entry name" value="PROTEIN_KINASE_TYR"/>
    <property type="match status" value="1"/>
</dbReference>
<evidence type="ECO:0000256" key="1">
    <source>
        <dbReference type="ARBA" id="ARBA00022679"/>
    </source>
</evidence>
<evidence type="ECO:0000313" key="9">
    <source>
        <dbReference type="Proteomes" id="UP000719500"/>
    </source>
</evidence>
<dbReference type="SUPFAM" id="SSF52047">
    <property type="entry name" value="RNI-like"/>
    <property type="match status" value="1"/>
</dbReference>
<evidence type="ECO:0000256" key="4">
    <source>
        <dbReference type="ARBA" id="ARBA00022840"/>
    </source>
</evidence>
<evidence type="ECO:0000256" key="3">
    <source>
        <dbReference type="ARBA" id="ARBA00022777"/>
    </source>
</evidence>
<dbReference type="Pfam" id="PF00069">
    <property type="entry name" value="Pkinase"/>
    <property type="match status" value="1"/>
</dbReference>
<organism evidence="8 9">
    <name type="scientific">Oscillibacter valericigenes</name>
    <dbReference type="NCBI Taxonomy" id="351091"/>
    <lineage>
        <taxon>Bacteria</taxon>
        <taxon>Bacillati</taxon>
        <taxon>Bacillota</taxon>
        <taxon>Clostridia</taxon>
        <taxon>Eubacteriales</taxon>
        <taxon>Oscillospiraceae</taxon>
        <taxon>Oscillibacter</taxon>
    </lineage>
</organism>
<evidence type="ECO:0000256" key="5">
    <source>
        <dbReference type="PROSITE-ProRule" id="PRU10141"/>
    </source>
</evidence>
<comment type="caution">
    <text evidence="8">The sequence shown here is derived from an EMBL/GenBank/DDBJ whole genome shotgun (WGS) entry which is preliminary data.</text>
</comment>
<keyword evidence="2 5" id="KW-0547">Nucleotide-binding</keyword>
<evidence type="ECO:0000256" key="6">
    <source>
        <dbReference type="SAM" id="Phobius"/>
    </source>
</evidence>
<dbReference type="EMBL" id="JACSNX010000012">
    <property type="protein sequence ID" value="MBM6851552.1"/>
    <property type="molecule type" value="Genomic_DNA"/>
</dbReference>
<feature type="binding site" evidence="5">
    <location>
        <position position="79"/>
    </location>
    <ligand>
        <name>ATP</name>
        <dbReference type="ChEBI" id="CHEBI:30616"/>
    </ligand>
</feature>
<feature type="transmembrane region" description="Helical" evidence="6">
    <location>
        <begin position="347"/>
        <end position="368"/>
    </location>
</feature>
<keyword evidence="6" id="KW-0472">Membrane</keyword>
<gene>
    <name evidence="8" type="ORF">H9X91_08905</name>
</gene>
<dbReference type="InterPro" id="IPR000719">
    <property type="entry name" value="Prot_kinase_dom"/>
</dbReference>
<dbReference type="Gene3D" id="3.80.10.10">
    <property type="entry name" value="Ribonuclease Inhibitor"/>
    <property type="match status" value="2"/>
</dbReference>
<dbReference type="SUPFAM" id="SSF52058">
    <property type="entry name" value="L domain-like"/>
    <property type="match status" value="1"/>
</dbReference>
<dbReference type="PANTHER" id="PTHR43289:SF34">
    <property type="entry name" value="SERINE_THREONINE-PROTEIN KINASE YBDM-RELATED"/>
    <property type="match status" value="1"/>
</dbReference>
<dbReference type="PANTHER" id="PTHR43289">
    <property type="entry name" value="MITOGEN-ACTIVATED PROTEIN KINASE KINASE KINASE 20-RELATED"/>
    <property type="match status" value="1"/>
</dbReference>
<dbReference type="PROSITE" id="PS50011">
    <property type="entry name" value="PROTEIN_KINASE_DOM"/>
    <property type="match status" value="1"/>
</dbReference>
<dbReference type="InterPro" id="IPR017441">
    <property type="entry name" value="Protein_kinase_ATP_BS"/>
</dbReference>
<dbReference type="InterPro" id="IPR032675">
    <property type="entry name" value="LRR_dom_sf"/>
</dbReference>
<dbReference type="RefSeq" id="WP_204804439.1">
    <property type="nucleotide sequence ID" value="NZ_JACSNX010000012.1"/>
</dbReference>
<keyword evidence="6" id="KW-1133">Transmembrane helix</keyword>
<dbReference type="Gene3D" id="1.10.510.10">
    <property type="entry name" value="Transferase(Phosphotransferase) domain 1"/>
    <property type="match status" value="1"/>
</dbReference>
<dbReference type="Gene3D" id="3.30.200.20">
    <property type="entry name" value="Phosphorylase Kinase, domain 1"/>
    <property type="match status" value="1"/>
</dbReference>
<evidence type="ECO:0000256" key="2">
    <source>
        <dbReference type="ARBA" id="ARBA00022741"/>
    </source>
</evidence>
<dbReference type="InterPro" id="IPR011009">
    <property type="entry name" value="Kinase-like_dom_sf"/>
</dbReference>
<keyword evidence="6" id="KW-0812">Transmembrane</keyword>
<evidence type="ECO:0000313" key="8">
    <source>
        <dbReference type="EMBL" id="MBM6851552.1"/>
    </source>
</evidence>
<proteinExistence type="predicted"/>
<dbReference type="Proteomes" id="UP000719500">
    <property type="component" value="Unassembled WGS sequence"/>
</dbReference>
<dbReference type="GO" id="GO:0016301">
    <property type="term" value="F:kinase activity"/>
    <property type="evidence" value="ECO:0007669"/>
    <property type="project" value="UniProtKB-KW"/>
</dbReference>
<accession>A0ABS2FV91</accession>
<dbReference type="PROSITE" id="PS00107">
    <property type="entry name" value="PROTEIN_KINASE_ATP"/>
    <property type="match status" value="1"/>
</dbReference>
<dbReference type="SUPFAM" id="SSF56112">
    <property type="entry name" value="Protein kinase-like (PK-like)"/>
    <property type="match status" value="1"/>
</dbReference>
<name>A0ABS2FV91_9FIRM</name>
<evidence type="ECO:0000259" key="7">
    <source>
        <dbReference type="PROSITE" id="PS50011"/>
    </source>
</evidence>
<keyword evidence="4 5" id="KW-0067">ATP-binding</keyword>
<keyword evidence="9" id="KW-1185">Reference proteome</keyword>
<keyword evidence="1" id="KW-0808">Transferase</keyword>
<dbReference type="CDD" id="cd14014">
    <property type="entry name" value="STKc_PknB_like"/>
    <property type="match status" value="1"/>
</dbReference>
<dbReference type="InterPro" id="IPR008266">
    <property type="entry name" value="Tyr_kinase_AS"/>
</dbReference>
<protein>
    <submittedName>
        <fullName evidence="8">Protein kinase</fullName>
    </submittedName>
</protein>
<sequence>MTEQKHLCYNCFQEREAPEGPCPYCGFDLAENEKKFPVALRAGTVLNDRYIIGRVLGQGGFGITYLALDTQLNAKVAIKEFMPNDIATRIGTTVSVAMDTKSEEFAYGAERFQEEARTLAKFIGNPNIAAVTSYFDENDTSYFVMDYIEGISFKTYIANHGGKISVEETLNVMIPVLRALTAVHAEGFIHRDVTPDNIYITKDGIVKLLDFGSARYSIGDKSKSLDVILKVGYAPKEQYIRRSRQGPFTDVYSCAACFYAAITGFLPPESLERLDEDTLVPISQCGIDIPEYLDKAILKGLAVQPEDRFQSAAEFLDAIESRQVVEVPVSGAAAPAPEKKKVKPARIAAIAAAAVVVLGVGIAIGGGGSSDGDGGSSISEALAPKVTIAGQEFSAAEEFVELKDTTLTEADITTLQGMENLRRIYFDNVTVENNDLSWAAQLKNLTELTFNGFSGEVDLAPVAGLTNLTELRIHSTQNGAGSGVYVKDLSVLSGLTQLEYLELEAPVLESLDGLEDMSALEELRLTIGPGLRDIGALSGLTELTSLQISNNGDYPYIRDLSPLSGLTQLKTLEFWSYGIEDLAPLAGLTQLEELRIIGSEAAYTTTAPLSGLTQLRVLSLPSMADPANYLDLSGLSNLTELTEFSFYGGVTSYAPLKNLTKLQSLSLMGNYYDGEGPGDLSAFSGLTRLTDLELSLSVNATDITPLGNLSDLRSLYLHTEGDRLHPGLKDIGPLSKLQDLQSLTINSRSITDLSPLRELTNLQTADIRAYGDAEITDWSPVEHVPNLIKG</sequence>